<dbReference type="InterPro" id="IPR043159">
    <property type="entry name" value="Lectin_gal-bd_sf"/>
</dbReference>
<name>A0AAN9F8I9_CLITE</name>
<evidence type="ECO:0000313" key="3">
    <source>
        <dbReference type="Proteomes" id="UP001359559"/>
    </source>
</evidence>
<keyword evidence="3" id="KW-1185">Reference proteome</keyword>
<dbReference type="CDD" id="cd22842">
    <property type="entry name" value="Gal_Rha_Lectin_BGal"/>
    <property type="match status" value="1"/>
</dbReference>
<dbReference type="Gene3D" id="2.60.120.740">
    <property type="match status" value="1"/>
</dbReference>
<feature type="domain" description="SUEL-type lectin" evidence="1">
    <location>
        <begin position="128"/>
        <end position="214"/>
    </location>
</feature>
<comment type="caution">
    <text evidence="2">The sequence shown here is derived from an EMBL/GenBank/DDBJ whole genome shotgun (WGS) entry which is preliminary data.</text>
</comment>
<reference evidence="2 3" key="1">
    <citation type="submission" date="2024-01" db="EMBL/GenBank/DDBJ databases">
        <title>The genomes of 5 underutilized Papilionoideae crops provide insights into root nodulation and disease resistance.</title>
        <authorList>
            <person name="Yuan L."/>
        </authorList>
    </citation>
    <scope>NUCLEOTIDE SEQUENCE [LARGE SCALE GENOMIC DNA]</scope>
    <source>
        <strain evidence="2">LY-2023</strain>
        <tissue evidence="2">Leaf</tissue>
    </source>
</reference>
<proteinExistence type="predicted"/>
<protein>
    <recommendedName>
        <fullName evidence="1">SUEL-type lectin domain-containing protein</fullName>
    </recommendedName>
</protein>
<dbReference type="EMBL" id="JAYKXN010000007">
    <property type="protein sequence ID" value="KAK7271962.1"/>
    <property type="molecule type" value="Genomic_DNA"/>
</dbReference>
<accession>A0AAN9F8I9</accession>
<dbReference type="Proteomes" id="UP001359559">
    <property type="component" value="Unassembled WGS sequence"/>
</dbReference>
<organism evidence="2 3">
    <name type="scientific">Clitoria ternatea</name>
    <name type="common">Butterfly pea</name>
    <dbReference type="NCBI Taxonomy" id="43366"/>
    <lineage>
        <taxon>Eukaryota</taxon>
        <taxon>Viridiplantae</taxon>
        <taxon>Streptophyta</taxon>
        <taxon>Embryophyta</taxon>
        <taxon>Tracheophyta</taxon>
        <taxon>Spermatophyta</taxon>
        <taxon>Magnoliopsida</taxon>
        <taxon>eudicotyledons</taxon>
        <taxon>Gunneridae</taxon>
        <taxon>Pentapetalae</taxon>
        <taxon>rosids</taxon>
        <taxon>fabids</taxon>
        <taxon>Fabales</taxon>
        <taxon>Fabaceae</taxon>
        <taxon>Papilionoideae</taxon>
        <taxon>50 kb inversion clade</taxon>
        <taxon>NPAAA clade</taxon>
        <taxon>indigoferoid/millettioid clade</taxon>
        <taxon>Phaseoleae</taxon>
        <taxon>Clitoria</taxon>
    </lineage>
</organism>
<sequence>MRDAVPESRSNSISCHARDQTPIRSFYNTVSGVQRLRPNSSLAIYLFQMGHSKEDNAMKLRFTEFGGLVPPAEDLAFSVASITGEQISVEVLVVPLLLQVMIITRLLMNMNCSGNQNGFMICRAIKLCEPALVSGDPTVTKIGNYQEGLVETFMKEAVMHTSLVERVLPSVFWDGFFLNCVGQNWCKVTVSPENFGGDPCPNVLKKLSVEAICT</sequence>
<dbReference type="AlphaFoldDB" id="A0AAN9F8I9"/>
<evidence type="ECO:0000259" key="1">
    <source>
        <dbReference type="PROSITE" id="PS50228"/>
    </source>
</evidence>
<dbReference type="PROSITE" id="PS50228">
    <property type="entry name" value="SUEL_LECTIN"/>
    <property type="match status" value="1"/>
</dbReference>
<dbReference type="Pfam" id="PF02140">
    <property type="entry name" value="SUEL_Lectin"/>
    <property type="match status" value="1"/>
</dbReference>
<dbReference type="InterPro" id="IPR000922">
    <property type="entry name" value="Lectin_gal-bd_dom"/>
</dbReference>
<evidence type="ECO:0000313" key="2">
    <source>
        <dbReference type="EMBL" id="KAK7271962.1"/>
    </source>
</evidence>
<gene>
    <name evidence="2" type="ORF">RJT34_28267</name>
</gene>
<dbReference type="GO" id="GO:0030246">
    <property type="term" value="F:carbohydrate binding"/>
    <property type="evidence" value="ECO:0007669"/>
    <property type="project" value="InterPro"/>
</dbReference>